<reference evidence="2" key="1">
    <citation type="submission" date="2020-08" db="EMBL/GenBank/DDBJ databases">
        <title>Multicomponent nature underlies the extraordinary mechanical properties of spider dragline silk.</title>
        <authorList>
            <person name="Kono N."/>
            <person name="Nakamura H."/>
            <person name="Mori M."/>
            <person name="Yoshida Y."/>
            <person name="Ohtoshi R."/>
            <person name="Malay A.D."/>
            <person name="Moran D.A.P."/>
            <person name="Tomita M."/>
            <person name="Numata K."/>
            <person name="Arakawa K."/>
        </authorList>
    </citation>
    <scope>NUCLEOTIDE SEQUENCE</scope>
</reference>
<protein>
    <submittedName>
        <fullName evidence="2">Uncharacterized protein</fullName>
    </submittedName>
</protein>
<evidence type="ECO:0000313" key="3">
    <source>
        <dbReference type="Proteomes" id="UP000887013"/>
    </source>
</evidence>
<name>A0A8X6TNF4_NEPPI</name>
<accession>A0A8X6TNF4</accession>
<dbReference type="EMBL" id="BMAW01060612">
    <property type="protein sequence ID" value="GFT26923.1"/>
    <property type="molecule type" value="Genomic_DNA"/>
</dbReference>
<keyword evidence="1" id="KW-0732">Signal</keyword>
<proteinExistence type="predicted"/>
<sequence length="133" mass="15347">MSLISLLDLNTLLIPFSQLCHLIAVLFGKSWESAPIPFNMSLDDIWRNPCDIVHYLRLKILYIAYVHTFSRQILLVSNRSRNIGCGMFFSLHVCFTSPTKPFFNHPCSFLHQQSGNSDSSSPNYNRQLFLKLH</sequence>
<organism evidence="2 3">
    <name type="scientific">Nephila pilipes</name>
    <name type="common">Giant wood spider</name>
    <name type="synonym">Nephila maculata</name>
    <dbReference type="NCBI Taxonomy" id="299642"/>
    <lineage>
        <taxon>Eukaryota</taxon>
        <taxon>Metazoa</taxon>
        <taxon>Ecdysozoa</taxon>
        <taxon>Arthropoda</taxon>
        <taxon>Chelicerata</taxon>
        <taxon>Arachnida</taxon>
        <taxon>Araneae</taxon>
        <taxon>Araneomorphae</taxon>
        <taxon>Entelegynae</taxon>
        <taxon>Araneoidea</taxon>
        <taxon>Nephilidae</taxon>
        <taxon>Nephila</taxon>
    </lineage>
</organism>
<gene>
    <name evidence="2" type="ORF">NPIL_344971</name>
</gene>
<feature type="chain" id="PRO_5036502554" evidence="1">
    <location>
        <begin position="20"/>
        <end position="133"/>
    </location>
</feature>
<dbReference type="Proteomes" id="UP000887013">
    <property type="component" value="Unassembled WGS sequence"/>
</dbReference>
<comment type="caution">
    <text evidence="2">The sequence shown here is derived from an EMBL/GenBank/DDBJ whole genome shotgun (WGS) entry which is preliminary data.</text>
</comment>
<dbReference type="AlphaFoldDB" id="A0A8X6TNF4"/>
<feature type="signal peptide" evidence="1">
    <location>
        <begin position="1"/>
        <end position="19"/>
    </location>
</feature>
<evidence type="ECO:0000256" key="1">
    <source>
        <dbReference type="SAM" id="SignalP"/>
    </source>
</evidence>
<evidence type="ECO:0000313" key="2">
    <source>
        <dbReference type="EMBL" id="GFT26923.1"/>
    </source>
</evidence>
<keyword evidence="3" id="KW-1185">Reference proteome</keyword>